<evidence type="ECO:0000313" key="3">
    <source>
        <dbReference type="EMBL" id="QXT62958.1"/>
    </source>
</evidence>
<gene>
    <name evidence="3" type="ORF">KDB89_00230</name>
</gene>
<evidence type="ECO:0000256" key="1">
    <source>
        <dbReference type="ARBA" id="ARBA00022676"/>
    </source>
</evidence>
<proteinExistence type="predicted"/>
<dbReference type="Pfam" id="PF01531">
    <property type="entry name" value="Glyco_transf_11"/>
    <property type="match status" value="1"/>
</dbReference>
<organism evidence="3 4">
    <name type="scientific">Tessaracoccus palaemonis</name>
    <dbReference type="NCBI Taxonomy" id="2829499"/>
    <lineage>
        <taxon>Bacteria</taxon>
        <taxon>Bacillati</taxon>
        <taxon>Actinomycetota</taxon>
        <taxon>Actinomycetes</taxon>
        <taxon>Propionibacteriales</taxon>
        <taxon>Propionibacteriaceae</taxon>
        <taxon>Tessaracoccus</taxon>
    </lineage>
</organism>
<evidence type="ECO:0000313" key="4">
    <source>
        <dbReference type="Proteomes" id="UP000824504"/>
    </source>
</evidence>
<keyword evidence="1" id="KW-0328">Glycosyltransferase</keyword>
<name>A0ABX8SLC5_9ACTN</name>
<keyword evidence="4" id="KW-1185">Reference proteome</keyword>
<keyword evidence="2" id="KW-0808">Transferase</keyword>
<reference evidence="3 4" key="1">
    <citation type="submission" date="2021-07" db="EMBL/GenBank/DDBJ databases">
        <title>complete genome sequencing of Tessaracoccus sp.J1M15.</title>
        <authorList>
            <person name="Bae J.-W."/>
            <person name="Kim D.-y."/>
        </authorList>
    </citation>
    <scope>NUCLEOTIDE SEQUENCE [LARGE SCALE GENOMIC DNA]</scope>
    <source>
        <strain evidence="3 4">J1M15</strain>
    </source>
</reference>
<dbReference type="InterPro" id="IPR002516">
    <property type="entry name" value="Glyco_trans_11"/>
</dbReference>
<dbReference type="RefSeq" id="WP_219082321.1">
    <property type="nucleotide sequence ID" value="NZ_CP079216.1"/>
</dbReference>
<evidence type="ECO:0000256" key="2">
    <source>
        <dbReference type="ARBA" id="ARBA00022679"/>
    </source>
</evidence>
<dbReference type="EMBL" id="CP079216">
    <property type="protein sequence ID" value="QXT62958.1"/>
    <property type="molecule type" value="Genomic_DNA"/>
</dbReference>
<sequence length="214" mass="24503">MEGWLRHFPRLGELVIQPDRMRLSYAREVSMYQGSPDDDRATLEHFIREYLLSAPALAAPPADDRAQLTVNVRRGDYYSDPRWRPLYAFDVASYVREAVAGALRQGAVDNISIVSDDPAWCRTNLGFLQETAPIHLQDPADGPADNFIQLCRARRLILANSSFSYWAAYISNVRHGDNYELTWAPWFHRRDLLGGRAWHLDSRWSVVTDIPGGW</sequence>
<dbReference type="Proteomes" id="UP000824504">
    <property type="component" value="Chromosome"/>
</dbReference>
<accession>A0ABX8SLC5</accession>
<protein>
    <submittedName>
        <fullName evidence="3">Alpha-1,2-fucosyltransferase</fullName>
    </submittedName>
</protein>